<accession>A0A9Q3E4F5</accession>
<evidence type="ECO:0000313" key="2">
    <source>
        <dbReference type="Proteomes" id="UP000765509"/>
    </source>
</evidence>
<dbReference type="AlphaFoldDB" id="A0A9Q3E4F5"/>
<proteinExistence type="predicted"/>
<evidence type="ECO:0000313" key="1">
    <source>
        <dbReference type="EMBL" id="MBW0514649.1"/>
    </source>
</evidence>
<name>A0A9Q3E4F5_9BASI</name>
<sequence>MASGKRQRPSDELSSIFPLTLRGILSLLHAPCTQGCRSGTYMVLYTIMHHFCSAIQWSRFQDPIPPFQIKVLSSNTHFEGGLLNSSVWKSDDHSRIPKPGPAGVGLAIHSELFQGTILRGYEFFPSVFKASSISILLGQLNWSIEASINQPVCTWPNLANSYSTVGI</sequence>
<organism evidence="1 2">
    <name type="scientific">Austropuccinia psidii MF-1</name>
    <dbReference type="NCBI Taxonomy" id="1389203"/>
    <lineage>
        <taxon>Eukaryota</taxon>
        <taxon>Fungi</taxon>
        <taxon>Dikarya</taxon>
        <taxon>Basidiomycota</taxon>
        <taxon>Pucciniomycotina</taxon>
        <taxon>Pucciniomycetes</taxon>
        <taxon>Pucciniales</taxon>
        <taxon>Sphaerophragmiaceae</taxon>
        <taxon>Austropuccinia</taxon>
    </lineage>
</organism>
<keyword evidence="2" id="KW-1185">Reference proteome</keyword>
<gene>
    <name evidence="1" type="ORF">O181_054364</name>
</gene>
<reference evidence="1" key="1">
    <citation type="submission" date="2021-03" db="EMBL/GenBank/DDBJ databases">
        <title>Draft genome sequence of rust myrtle Austropuccinia psidii MF-1, a brazilian biotype.</title>
        <authorList>
            <person name="Quecine M.C."/>
            <person name="Pachon D.M.R."/>
            <person name="Bonatelli M.L."/>
            <person name="Correr F.H."/>
            <person name="Franceschini L.M."/>
            <person name="Leite T.F."/>
            <person name="Margarido G.R.A."/>
            <person name="Almeida C.A."/>
            <person name="Ferrarezi J.A."/>
            <person name="Labate C.A."/>
        </authorList>
    </citation>
    <scope>NUCLEOTIDE SEQUENCE</scope>
    <source>
        <strain evidence="1">MF-1</strain>
    </source>
</reference>
<dbReference type="Proteomes" id="UP000765509">
    <property type="component" value="Unassembled WGS sequence"/>
</dbReference>
<protein>
    <submittedName>
        <fullName evidence="1">Uncharacterized protein</fullName>
    </submittedName>
</protein>
<comment type="caution">
    <text evidence="1">The sequence shown here is derived from an EMBL/GenBank/DDBJ whole genome shotgun (WGS) entry which is preliminary data.</text>
</comment>
<dbReference type="EMBL" id="AVOT02024140">
    <property type="protein sequence ID" value="MBW0514649.1"/>
    <property type="molecule type" value="Genomic_DNA"/>
</dbReference>